<proteinExistence type="predicted"/>
<dbReference type="RefSeq" id="WP_012829354.1">
    <property type="nucleotide sequence ID" value="NC_013440.1"/>
</dbReference>
<keyword evidence="1" id="KW-0067">ATP-binding</keyword>
<dbReference type="PROSITE" id="PS50975">
    <property type="entry name" value="ATP_GRASP"/>
    <property type="match status" value="1"/>
</dbReference>
<dbReference type="SUPFAM" id="SSF56059">
    <property type="entry name" value="Glutathione synthetase ATP-binding domain-like"/>
    <property type="match status" value="1"/>
</dbReference>
<dbReference type="EMBL" id="CP001804">
    <property type="protein sequence ID" value="ACY16756.1"/>
    <property type="molecule type" value="Genomic_DNA"/>
</dbReference>
<dbReference type="PANTHER" id="PTHR39217:SF1">
    <property type="entry name" value="GLUTATHIONE SYNTHETASE"/>
    <property type="match status" value="1"/>
</dbReference>
<name>D0LM50_HALO1</name>
<evidence type="ECO:0000313" key="3">
    <source>
        <dbReference type="EMBL" id="ACY16756.1"/>
    </source>
</evidence>
<dbReference type="InterPro" id="IPR013815">
    <property type="entry name" value="ATP_grasp_subdomain_1"/>
</dbReference>
<organism evidence="3 4">
    <name type="scientific">Haliangium ochraceum (strain DSM 14365 / JCM 11303 / SMP-2)</name>
    <dbReference type="NCBI Taxonomy" id="502025"/>
    <lineage>
        <taxon>Bacteria</taxon>
        <taxon>Pseudomonadati</taxon>
        <taxon>Myxococcota</taxon>
        <taxon>Polyangia</taxon>
        <taxon>Haliangiales</taxon>
        <taxon>Kofleriaceae</taxon>
        <taxon>Haliangium</taxon>
    </lineage>
</organism>
<dbReference type="KEGG" id="hoh:Hoch_4259"/>
<keyword evidence="1" id="KW-0547">Nucleotide-binding</keyword>
<gene>
    <name evidence="3" type="ordered locus">Hoch_4259</name>
</gene>
<accession>D0LM50</accession>
<dbReference type="Proteomes" id="UP000001880">
    <property type="component" value="Chromosome"/>
</dbReference>
<dbReference type="OrthoDB" id="3373978at2"/>
<dbReference type="InterPro" id="IPR053191">
    <property type="entry name" value="DcsG_Biosynth_Enzyme"/>
</dbReference>
<dbReference type="Gene3D" id="3.30.470.20">
    <property type="entry name" value="ATP-grasp fold, B domain"/>
    <property type="match status" value="1"/>
</dbReference>
<dbReference type="AlphaFoldDB" id="D0LM50"/>
<keyword evidence="4" id="KW-1185">Reference proteome</keyword>
<dbReference type="GO" id="GO:0046872">
    <property type="term" value="F:metal ion binding"/>
    <property type="evidence" value="ECO:0007669"/>
    <property type="project" value="InterPro"/>
</dbReference>
<evidence type="ECO:0000256" key="1">
    <source>
        <dbReference type="PROSITE-ProRule" id="PRU00409"/>
    </source>
</evidence>
<evidence type="ECO:0000313" key="4">
    <source>
        <dbReference type="Proteomes" id="UP000001880"/>
    </source>
</evidence>
<dbReference type="Gene3D" id="3.30.1490.20">
    <property type="entry name" value="ATP-grasp fold, A domain"/>
    <property type="match status" value="1"/>
</dbReference>
<feature type="domain" description="ATP-grasp" evidence="2">
    <location>
        <begin position="100"/>
        <end position="290"/>
    </location>
</feature>
<dbReference type="InterPro" id="IPR011761">
    <property type="entry name" value="ATP-grasp"/>
</dbReference>
<dbReference type="GO" id="GO:0005524">
    <property type="term" value="F:ATP binding"/>
    <property type="evidence" value="ECO:0007669"/>
    <property type="project" value="UniProtKB-UniRule"/>
</dbReference>
<dbReference type="STRING" id="502025.Hoch_4259"/>
<dbReference type="PANTHER" id="PTHR39217">
    <property type="match status" value="1"/>
</dbReference>
<reference evidence="3 4" key="1">
    <citation type="journal article" date="2010" name="Stand. Genomic Sci.">
        <title>Complete genome sequence of Haliangium ochraceum type strain (SMP-2).</title>
        <authorList>
            <consortium name="US DOE Joint Genome Institute (JGI-PGF)"/>
            <person name="Ivanova N."/>
            <person name="Daum C."/>
            <person name="Lang E."/>
            <person name="Abt B."/>
            <person name="Kopitz M."/>
            <person name="Saunders E."/>
            <person name="Lapidus A."/>
            <person name="Lucas S."/>
            <person name="Glavina Del Rio T."/>
            <person name="Nolan M."/>
            <person name="Tice H."/>
            <person name="Copeland A."/>
            <person name="Cheng J.F."/>
            <person name="Chen F."/>
            <person name="Bruce D."/>
            <person name="Goodwin L."/>
            <person name="Pitluck S."/>
            <person name="Mavromatis K."/>
            <person name="Pati A."/>
            <person name="Mikhailova N."/>
            <person name="Chen A."/>
            <person name="Palaniappan K."/>
            <person name="Land M."/>
            <person name="Hauser L."/>
            <person name="Chang Y.J."/>
            <person name="Jeffries C.D."/>
            <person name="Detter J.C."/>
            <person name="Brettin T."/>
            <person name="Rohde M."/>
            <person name="Goker M."/>
            <person name="Bristow J."/>
            <person name="Markowitz V."/>
            <person name="Eisen J.A."/>
            <person name="Hugenholtz P."/>
            <person name="Kyrpides N.C."/>
            <person name="Klenk H.P."/>
        </authorList>
    </citation>
    <scope>NUCLEOTIDE SEQUENCE [LARGE SCALE GENOMIC DNA]</scope>
    <source>
        <strain evidence="4">DSM 14365 / CIP 107738 / JCM 11303 / AJ 13395 / SMP-2</strain>
    </source>
</reference>
<evidence type="ECO:0000259" key="2">
    <source>
        <dbReference type="PROSITE" id="PS50975"/>
    </source>
</evidence>
<dbReference type="HOGENOM" id="CLU_070819_0_1_7"/>
<dbReference type="eggNOG" id="COG0189">
    <property type="taxonomic scope" value="Bacteria"/>
</dbReference>
<sequence>MSDLSGVDVVLAKCASFPDPDPDMPPLVDALRAAGLRCEVVVWDQPGVDWSQPRLVLLRATWDYFHKLEAFLAWLVHVSERTELWNSQPVAACFTHKRYLLEMQRRGLPVAPSELLERGSDRALGDIARDRGWDEMVIKPAVGGGSFRALRVGPEADSRAAGEAHLRALVAERDTLVQGFLPAVESYGERCAIFVDGELSHVVRKAPRFQDDQESVTPATLTAAETALAERAWAQAAAIGPTYYGRVDMVPDPSGAPVLMEMEFVEPSMFFRFGEAGLARLVDALVRRVRAPR</sequence>
<protein>
    <recommendedName>
        <fullName evidence="2">ATP-grasp domain-containing protein</fullName>
    </recommendedName>
</protein>